<dbReference type="SUPFAM" id="SSF46894">
    <property type="entry name" value="C-terminal effector domain of the bipartite response regulators"/>
    <property type="match status" value="1"/>
</dbReference>
<evidence type="ECO:0000256" key="3">
    <source>
        <dbReference type="ARBA" id="ARBA00023125"/>
    </source>
</evidence>
<dbReference type="Pfam" id="PF00072">
    <property type="entry name" value="Response_reg"/>
    <property type="match status" value="1"/>
</dbReference>
<evidence type="ECO:0000313" key="8">
    <source>
        <dbReference type="EMBL" id="WOO39586.1"/>
    </source>
</evidence>
<gene>
    <name evidence="8" type="ORF">RZN69_13260</name>
</gene>
<dbReference type="PRINTS" id="PR00038">
    <property type="entry name" value="HTHLUXR"/>
</dbReference>
<dbReference type="CDD" id="cd06170">
    <property type="entry name" value="LuxR_C_like"/>
    <property type="match status" value="1"/>
</dbReference>
<dbReference type="PANTHER" id="PTHR43214:SF41">
    <property type="entry name" value="NITRATE_NITRITE RESPONSE REGULATOR PROTEIN NARP"/>
    <property type="match status" value="1"/>
</dbReference>
<accession>A0AAQ3QRS9</accession>
<dbReference type="InterPro" id="IPR011006">
    <property type="entry name" value="CheY-like_superfamily"/>
</dbReference>
<evidence type="ECO:0000259" key="7">
    <source>
        <dbReference type="PROSITE" id="PS50110"/>
    </source>
</evidence>
<dbReference type="InterPro" id="IPR000792">
    <property type="entry name" value="Tscrpt_reg_LuxR_C"/>
</dbReference>
<keyword evidence="3" id="KW-0238">DNA-binding</keyword>
<sequence length="211" mass="23458">MSLCRVVVIEDQTLFRDLLVKALEADGQFSLTGEAMSAADGLALCCSAKPDLVLLDVQLPDRDGLEIAADLLKDFPDIRILALTSLKDDFTIRRVLEYGLAGYVEKDQPLPVLLEAIRAVAGGKTYFTQTFDDLRREMVTNPGAYYKILSIREQQILSLVAEGFSSPEIAEQLKLSPRTAENHRYNIMKKLDLDSATELVAFAIKHGIRKL</sequence>
<dbReference type="GO" id="GO:0000160">
    <property type="term" value="P:phosphorelay signal transduction system"/>
    <property type="evidence" value="ECO:0007669"/>
    <property type="project" value="InterPro"/>
</dbReference>
<feature type="domain" description="HTH luxR-type" evidence="6">
    <location>
        <begin position="142"/>
        <end position="207"/>
    </location>
</feature>
<evidence type="ECO:0000313" key="9">
    <source>
        <dbReference type="Proteomes" id="UP001304300"/>
    </source>
</evidence>
<dbReference type="InterPro" id="IPR039420">
    <property type="entry name" value="WalR-like"/>
</dbReference>
<dbReference type="PROSITE" id="PS50043">
    <property type="entry name" value="HTH_LUXR_2"/>
    <property type="match status" value="1"/>
</dbReference>
<evidence type="ECO:0000256" key="2">
    <source>
        <dbReference type="ARBA" id="ARBA00023015"/>
    </source>
</evidence>
<dbReference type="InterPro" id="IPR058245">
    <property type="entry name" value="NreC/VraR/RcsB-like_REC"/>
</dbReference>
<dbReference type="GO" id="GO:0003677">
    <property type="term" value="F:DNA binding"/>
    <property type="evidence" value="ECO:0007669"/>
    <property type="project" value="UniProtKB-KW"/>
</dbReference>
<dbReference type="InterPro" id="IPR016032">
    <property type="entry name" value="Sig_transdc_resp-reg_C-effctor"/>
</dbReference>
<keyword evidence="1 5" id="KW-0597">Phosphoprotein</keyword>
<dbReference type="SMART" id="SM00421">
    <property type="entry name" value="HTH_LUXR"/>
    <property type="match status" value="1"/>
</dbReference>
<name>A0AAQ3QRS9_9BACT</name>
<evidence type="ECO:0000256" key="4">
    <source>
        <dbReference type="ARBA" id="ARBA00023163"/>
    </source>
</evidence>
<evidence type="ECO:0000259" key="6">
    <source>
        <dbReference type="PROSITE" id="PS50043"/>
    </source>
</evidence>
<dbReference type="Gene3D" id="3.40.50.2300">
    <property type="match status" value="1"/>
</dbReference>
<keyword evidence="9" id="KW-1185">Reference proteome</keyword>
<feature type="domain" description="Response regulatory" evidence="7">
    <location>
        <begin position="5"/>
        <end position="121"/>
    </location>
</feature>
<evidence type="ECO:0000256" key="5">
    <source>
        <dbReference type="PROSITE-ProRule" id="PRU00169"/>
    </source>
</evidence>
<dbReference type="CDD" id="cd17535">
    <property type="entry name" value="REC_NarL-like"/>
    <property type="match status" value="1"/>
</dbReference>
<dbReference type="GO" id="GO:0006355">
    <property type="term" value="P:regulation of DNA-templated transcription"/>
    <property type="evidence" value="ECO:0007669"/>
    <property type="project" value="InterPro"/>
</dbReference>
<dbReference type="Pfam" id="PF00196">
    <property type="entry name" value="GerE"/>
    <property type="match status" value="1"/>
</dbReference>
<dbReference type="KEGG" id="puo:RZN69_13260"/>
<evidence type="ECO:0000256" key="1">
    <source>
        <dbReference type="ARBA" id="ARBA00022553"/>
    </source>
</evidence>
<keyword evidence="2" id="KW-0805">Transcription regulation</keyword>
<dbReference type="PANTHER" id="PTHR43214">
    <property type="entry name" value="TWO-COMPONENT RESPONSE REGULATOR"/>
    <property type="match status" value="1"/>
</dbReference>
<feature type="modified residue" description="4-aspartylphosphate" evidence="5">
    <location>
        <position position="56"/>
    </location>
</feature>
<organism evidence="8 9">
    <name type="scientific">Rubellicoccus peritrichatus</name>
    <dbReference type="NCBI Taxonomy" id="3080537"/>
    <lineage>
        <taxon>Bacteria</taxon>
        <taxon>Pseudomonadati</taxon>
        <taxon>Verrucomicrobiota</taxon>
        <taxon>Opitutia</taxon>
        <taxon>Puniceicoccales</taxon>
        <taxon>Cerasicoccaceae</taxon>
        <taxon>Rubellicoccus</taxon>
    </lineage>
</organism>
<dbReference type="SUPFAM" id="SSF52172">
    <property type="entry name" value="CheY-like"/>
    <property type="match status" value="1"/>
</dbReference>
<dbReference type="Proteomes" id="UP001304300">
    <property type="component" value="Chromosome"/>
</dbReference>
<dbReference type="AlphaFoldDB" id="A0AAQ3QRS9"/>
<dbReference type="InterPro" id="IPR001789">
    <property type="entry name" value="Sig_transdc_resp-reg_receiver"/>
</dbReference>
<dbReference type="EMBL" id="CP136920">
    <property type="protein sequence ID" value="WOO39586.1"/>
    <property type="molecule type" value="Genomic_DNA"/>
</dbReference>
<protein>
    <submittedName>
        <fullName evidence="8">Response regulator transcription factor</fullName>
    </submittedName>
</protein>
<proteinExistence type="predicted"/>
<dbReference type="SMART" id="SM00448">
    <property type="entry name" value="REC"/>
    <property type="match status" value="1"/>
</dbReference>
<dbReference type="PROSITE" id="PS50110">
    <property type="entry name" value="RESPONSE_REGULATORY"/>
    <property type="match status" value="1"/>
</dbReference>
<keyword evidence="4" id="KW-0804">Transcription</keyword>
<dbReference type="RefSeq" id="WP_317831535.1">
    <property type="nucleotide sequence ID" value="NZ_CP136920.1"/>
</dbReference>
<reference evidence="8 9" key="1">
    <citation type="submission" date="2023-10" db="EMBL/GenBank/DDBJ databases">
        <title>Rubellicoccus peritrichatus gen. nov., sp. nov., isolated from an algae of coral reef tank.</title>
        <authorList>
            <person name="Luo J."/>
        </authorList>
    </citation>
    <scope>NUCLEOTIDE SEQUENCE [LARGE SCALE GENOMIC DNA]</scope>
    <source>
        <strain evidence="8 9">CR14</strain>
    </source>
</reference>